<evidence type="ECO:0000313" key="4">
    <source>
        <dbReference type="EMBL" id="KAF2440110.1"/>
    </source>
</evidence>
<feature type="compositionally biased region" description="Low complexity" evidence="2">
    <location>
        <begin position="116"/>
        <end position="141"/>
    </location>
</feature>
<organism evidence="4 5">
    <name type="scientific">Karstenula rhodostoma CBS 690.94</name>
    <dbReference type="NCBI Taxonomy" id="1392251"/>
    <lineage>
        <taxon>Eukaryota</taxon>
        <taxon>Fungi</taxon>
        <taxon>Dikarya</taxon>
        <taxon>Ascomycota</taxon>
        <taxon>Pezizomycotina</taxon>
        <taxon>Dothideomycetes</taxon>
        <taxon>Pleosporomycetidae</taxon>
        <taxon>Pleosporales</taxon>
        <taxon>Massarineae</taxon>
        <taxon>Didymosphaeriaceae</taxon>
        <taxon>Karstenula</taxon>
    </lineage>
</organism>
<reference evidence="4" key="1">
    <citation type="journal article" date="2020" name="Stud. Mycol.">
        <title>101 Dothideomycetes genomes: a test case for predicting lifestyles and emergence of pathogens.</title>
        <authorList>
            <person name="Haridas S."/>
            <person name="Albert R."/>
            <person name="Binder M."/>
            <person name="Bloem J."/>
            <person name="Labutti K."/>
            <person name="Salamov A."/>
            <person name="Andreopoulos B."/>
            <person name="Baker S."/>
            <person name="Barry K."/>
            <person name="Bills G."/>
            <person name="Bluhm B."/>
            <person name="Cannon C."/>
            <person name="Castanera R."/>
            <person name="Culley D."/>
            <person name="Daum C."/>
            <person name="Ezra D."/>
            <person name="Gonzalez J."/>
            <person name="Henrissat B."/>
            <person name="Kuo A."/>
            <person name="Liang C."/>
            <person name="Lipzen A."/>
            <person name="Lutzoni F."/>
            <person name="Magnuson J."/>
            <person name="Mondo S."/>
            <person name="Nolan M."/>
            <person name="Ohm R."/>
            <person name="Pangilinan J."/>
            <person name="Park H.-J."/>
            <person name="Ramirez L."/>
            <person name="Alfaro M."/>
            <person name="Sun H."/>
            <person name="Tritt A."/>
            <person name="Yoshinaga Y."/>
            <person name="Zwiers L.-H."/>
            <person name="Turgeon B."/>
            <person name="Goodwin S."/>
            <person name="Spatafora J."/>
            <person name="Crous P."/>
            <person name="Grigoriev I."/>
        </authorList>
    </citation>
    <scope>NUCLEOTIDE SEQUENCE</scope>
    <source>
        <strain evidence="4">CBS 690.94</strain>
    </source>
</reference>
<feature type="region of interest" description="Disordered" evidence="2">
    <location>
        <begin position="173"/>
        <end position="233"/>
    </location>
</feature>
<proteinExistence type="predicted"/>
<evidence type="ECO:0000256" key="2">
    <source>
        <dbReference type="SAM" id="MobiDB-lite"/>
    </source>
</evidence>
<name>A0A9P4P805_9PLEO</name>
<keyword evidence="1" id="KW-0862">Zinc</keyword>
<dbReference type="Gene3D" id="3.30.40.10">
    <property type="entry name" value="Zinc/RING finger domain, C3HC4 (zinc finger)"/>
    <property type="match status" value="1"/>
</dbReference>
<protein>
    <recommendedName>
        <fullName evidence="3">RING-type domain-containing protein</fullName>
    </recommendedName>
</protein>
<evidence type="ECO:0000256" key="1">
    <source>
        <dbReference type="PROSITE-ProRule" id="PRU00175"/>
    </source>
</evidence>
<feature type="domain" description="RING-type" evidence="3">
    <location>
        <begin position="246"/>
        <end position="295"/>
    </location>
</feature>
<evidence type="ECO:0000259" key="3">
    <source>
        <dbReference type="PROSITE" id="PS50089"/>
    </source>
</evidence>
<feature type="compositionally biased region" description="Pro residues" evidence="2">
    <location>
        <begin position="209"/>
        <end position="229"/>
    </location>
</feature>
<gene>
    <name evidence="4" type="ORF">P171DRAFT_435915</name>
</gene>
<dbReference type="InterPro" id="IPR013083">
    <property type="entry name" value="Znf_RING/FYVE/PHD"/>
</dbReference>
<dbReference type="AlphaFoldDB" id="A0A9P4P805"/>
<dbReference type="GO" id="GO:0008270">
    <property type="term" value="F:zinc ion binding"/>
    <property type="evidence" value="ECO:0007669"/>
    <property type="project" value="UniProtKB-KW"/>
</dbReference>
<sequence>MSSRTRTPPLWDPQTVLKIDNMGRCAGWARTRGRNCAMTIAYHNQQNADCLMKALSTKQPDPIALENDLYRLAGFVLCRRWHQNQADDLVDKWSARIERFVAAQEEIESARRARSARNSPTPLSRTPEASSPTTPPSLSGSELRAMQSFMSQNVDRIAQLEATIAALTARVAAPQEMPTTTTPTSPPASVTPPAQPAPPTSTSTSSQSAPPPRLPVTPPAPQRPPPTTTPPCTLRHVRRRAVDNDCPICHEAFLADEPLAWCKRECGRTVHKACFADWEKACRDDGRVVTCGICRAAWGRECGC</sequence>
<dbReference type="SUPFAM" id="SSF57850">
    <property type="entry name" value="RING/U-box"/>
    <property type="match status" value="1"/>
</dbReference>
<dbReference type="OrthoDB" id="8062037at2759"/>
<feature type="compositionally biased region" description="Low complexity" evidence="2">
    <location>
        <begin position="173"/>
        <end position="183"/>
    </location>
</feature>
<evidence type="ECO:0000313" key="5">
    <source>
        <dbReference type="Proteomes" id="UP000799764"/>
    </source>
</evidence>
<dbReference type="Proteomes" id="UP000799764">
    <property type="component" value="Unassembled WGS sequence"/>
</dbReference>
<dbReference type="GO" id="GO:0061630">
    <property type="term" value="F:ubiquitin protein ligase activity"/>
    <property type="evidence" value="ECO:0007669"/>
    <property type="project" value="InterPro"/>
</dbReference>
<dbReference type="InterPro" id="IPR039903">
    <property type="entry name" value="Zswim2"/>
</dbReference>
<keyword evidence="5" id="KW-1185">Reference proteome</keyword>
<keyword evidence="1" id="KW-0863">Zinc-finger</keyword>
<comment type="caution">
    <text evidence="4">The sequence shown here is derived from an EMBL/GenBank/DDBJ whole genome shotgun (WGS) entry which is preliminary data.</text>
</comment>
<feature type="compositionally biased region" description="Pro residues" evidence="2">
    <location>
        <begin position="184"/>
        <end position="199"/>
    </location>
</feature>
<dbReference type="InterPro" id="IPR001841">
    <property type="entry name" value="Znf_RING"/>
</dbReference>
<dbReference type="PANTHER" id="PTHR21540:SF0">
    <property type="entry name" value="PHD FAMILY PROTEIN"/>
    <property type="match status" value="1"/>
</dbReference>
<dbReference type="PROSITE" id="PS50089">
    <property type="entry name" value="ZF_RING_2"/>
    <property type="match status" value="1"/>
</dbReference>
<keyword evidence="1" id="KW-0479">Metal-binding</keyword>
<feature type="region of interest" description="Disordered" evidence="2">
    <location>
        <begin position="109"/>
        <end position="141"/>
    </location>
</feature>
<dbReference type="PANTHER" id="PTHR21540">
    <property type="entry name" value="RING FINGER AND SWIM DOMAIN-CONTAINING PROTEIN 2"/>
    <property type="match status" value="1"/>
</dbReference>
<accession>A0A9P4P805</accession>
<dbReference type="EMBL" id="MU001508">
    <property type="protein sequence ID" value="KAF2440110.1"/>
    <property type="molecule type" value="Genomic_DNA"/>
</dbReference>